<dbReference type="Proteomes" id="UP000247702">
    <property type="component" value="Unassembled WGS sequence"/>
</dbReference>
<feature type="compositionally biased region" description="Basic residues" evidence="1">
    <location>
        <begin position="1"/>
        <end position="17"/>
    </location>
</feature>
<evidence type="ECO:0000313" key="3">
    <source>
        <dbReference type="Proteomes" id="UP000247702"/>
    </source>
</evidence>
<dbReference type="EMBL" id="BEXD01004219">
    <property type="protein sequence ID" value="GBC08459.1"/>
    <property type="molecule type" value="Genomic_DNA"/>
</dbReference>
<feature type="compositionally biased region" description="Basic and acidic residues" evidence="1">
    <location>
        <begin position="157"/>
        <end position="172"/>
    </location>
</feature>
<protein>
    <submittedName>
        <fullName evidence="2">Uncharacterized protein</fullName>
    </submittedName>
</protein>
<dbReference type="STRING" id="94130.A0A2Z6SMY0"/>
<dbReference type="AlphaFoldDB" id="A0A2Z6SMY0"/>
<feature type="compositionally biased region" description="Low complexity" evidence="1">
    <location>
        <begin position="106"/>
        <end position="116"/>
    </location>
</feature>
<accession>A0A2Z6SMY0</accession>
<sequence length="374" mass="44402">MRGRSKKRSRTRRRSKERSKTRGCSKERSRTSKRSKERRRMRGCSKKRRRTRGRNKERSKMRGRSKERSKTQRRSKDRNRTRGRNKERSRTEDPFRLVLSPKLRWNSSSSVKSSNKPVMIISSDDRSGEEELQLKKNSKKKSKISKNFDDKDDEEELQLKKNNDEEELQLKKDGKKKSKKSKNSDDEDDEEEFQLKKDARSKMEYQMNASEQPTQYQYNFQIAKGFGNKNDHSCLFKVLDTKAYLISENVLYEMIHQHHRHQREDLLNKNKAEHERTKKTRRSMQILAEARRANMITHLQLLDDPVISKLKKSELNPIVMENVYHSPEESEVDPDSDSNETCIIIQDIEWRSDYVIADVFKGLSRCAILSTNNR</sequence>
<evidence type="ECO:0000256" key="1">
    <source>
        <dbReference type="SAM" id="MobiDB-lite"/>
    </source>
</evidence>
<keyword evidence="3" id="KW-1185">Reference proteome</keyword>
<proteinExistence type="predicted"/>
<feature type="compositionally biased region" description="Basic residues" evidence="1">
    <location>
        <begin position="31"/>
        <end position="53"/>
    </location>
</feature>
<organism evidence="2 3">
    <name type="scientific">Rhizophagus clarus</name>
    <dbReference type="NCBI Taxonomy" id="94130"/>
    <lineage>
        <taxon>Eukaryota</taxon>
        <taxon>Fungi</taxon>
        <taxon>Fungi incertae sedis</taxon>
        <taxon>Mucoromycota</taxon>
        <taxon>Glomeromycotina</taxon>
        <taxon>Glomeromycetes</taxon>
        <taxon>Glomerales</taxon>
        <taxon>Glomeraceae</taxon>
        <taxon>Rhizophagus</taxon>
    </lineage>
</organism>
<name>A0A2Z6SMY0_9GLOM</name>
<feature type="region of interest" description="Disordered" evidence="1">
    <location>
        <begin position="1"/>
        <end position="193"/>
    </location>
</feature>
<feature type="compositionally biased region" description="Basic and acidic residues" evidence="1">
    <location>
        <begin position="18"/>
        <end position="30"/>
    </location>
</feature>
<feature type="compositionally biased region" description="Basic and acidic residues" evidence="1">
    <location>
        <begin position="54"/>
        <end position="70"/>
    </location>
</feature>
<reference evidence="2 3" key="1">
    <citation type="submission" date="2017-11" db="EMBL/GenBank/DDBJ databases">
        <title>The genome of Rhizophagus clarus HR1 reveals common genetic basis of auxotrophy among arbuscular mycorrhizal fungi.</title>
        <authorList>
            <person name="Kobayashi Y."/>
        </authorList>
    </citation>
    <scope>NUCLEOTIDE SEQUENCE [LARGE SCALE GENOMIC DNA]</scope>
    <source>
        <strain evidence="2 3">HR1</strain>
    </source>
</reference>
<comment type="caution">
    <text evidence="2">The sequence shown here is derived from an EMBL/GenBank/DDBJ whole genome shotgun (WGS) entry which is preliminary data.</text>
</comment>
<evidence type="ECO:0000313" key="2">
    <source>
        <dbReference type="EMBL" id="GBC08459.1"/>
    </source>
</evidence>
<gene>
    <name evidence="2" type="ORF">RclHR1_08130002</name>
</gene>
<feature type="compositionally biased region" description="Basic and acidic residues" evidence="1">
    <location>
        <begin position="78"/>
        <end position="95"/>
    </location>
</feature>